<keyword evidence="8" id="KW-1185">Reference proteome</keyword>
<dbReference type="AlphaFoldDB" id="A0A328B2D7"/>
<evidence type="ECO:0000256" key="4">
    <source>
        <dbReference type="ARBA" id="ARBA00023163"/>
    </source>
</evidence>
<evidence type="ECO:0000313" key="7">
    <source>
        <dbReference type="EMBL" id="RAK61560.1"/>
    </source>
</evidence>
<evidence type="ECO:0000256" key="1">
    <source>
        <dbReference type="ARBA" id="ARBA00010641"/>
    </source>
</evidence>
<comment type="similarity">
    <text evidence="1">Belongs to the sigma-70 factor family. ECF subfamily.</text>
</comment>
<protein>
    <submittedName>
        <fullName evidence="7">RNA polymerase sigma factor</fullName>
    </submittedName>
</protein>
<proteinExistence type="inferred from homology"/>
<keyword evidence="3" id="KW-0731">Sigma factor</keyword>
<organism evidence="7 8">
    <name type="scientific">Phenylobacterium hankyongense</name>
    <dbReference type="NCBI Taxonomy" id="1813876"/>
    <lineage>
        <taxon>Bacteria</taxon>
        <taxon>Pseudomonadati</taxon>
        <taxon>Pseudomonadota</taxon>
        <taxon>Alphaproteobacteria</taxon>
        <taxon>Caulobacterales</taxon>
        <taxon>Caulobacteraceae</taxon>
        <taxon>Phenylobacterium</taxon>
    </lineage>
</organism>
<dbReference type="Pfam" id="PF08281">
    <property type="entry name" value="Sigma70_r4_2"/>
    <property type="match status" value="1"/>
</dbReference>
<dbReference type="Proteomes" id="UP000249842">
    <property type="component" value="Unassembled WGS sequence"/>
</dbReference>
<dbReference type="InterPro" id="IPR036388">
    <property type="entry name" value="WH-like_DNA-bd_sf"/>
</dbReference>
<dbReference type="GO" id="GO:0003677">
    <property type="term" value="F:DNA binding"/>
    <property type="evidence" value="ECO:0007669"/>
    <property type="project" value="InterPro"/>
</dbReference>
<dbReference type="NCBIfam" id="TIGR02937">
    <property type="entry name" value="sigma70-ECF"/>
    <property type="match status" value="1"/>
</dbReference>
<dbReference type="InterPro" id="IPR039425">
    <property type="entry name" value="RNA_pol_sigma-70-like"/>
</dbReference>
<dbReference type="OrthoDB" id="9797134at2"/>
<reference evidence="8" key="1">
    <citation type="submission" date="2018-05" db="EMBL/GenBank/DDBJ databases">
        <authorList>
            <person name="Li X."/>
        </authorList>
    </citation>
    <scope>NUCLEOTIDE SEQUENCE [LARGE SCALE GENOMIC DNA]</scope>
    <source>
        <strain evidence="8">HKS-05</strain>
    </source>
</reference>
<dbReference type="PANTHER" id="PTHR43133:SF25">
    <property type="entry name" value="RNA POLYMERASE SIGMA FACTOR RFAY-RELATED"/>
    <property type="match status" value="1"/>
</dbReference>
<evidence type="ECO:0000259" key="6">
    <source>
        <dbReference type="Pfam" id="PF22029"/>
    </source>
</evidence>
<accession>A0A328B2D7</accession>
<dbReference type="Gene3D" id="1.10.10.10">
    <property type="entry name" value="Winged helix-like DNA-binding domain superfamily/Winged helix DNA-binding domain"/>
    <property type="match status" value="1"/>
</dbReference>
<dbReference type="InterPro" id="IPR013325">
    <property type="entry name" value="RNA_pol_sigma_r2"/>
</dbReference>
<dbReference type="InterPro" id="IPR013249">
    <property type="entry name" value="RNA_pol_sigma70_r4_t2"/>
</dbReference>
<dbReference type="Gene3D" id="1.10.1740.10">
    <property type="match status" value="1"/>
</dbReference>
<feature type="domain" description="PhyR sigma2" evidence="6">
    <location>
        <begin position="23"/>
        <end position="76"/>
    </location>
</feature>
<evidence type="ECO:0000256" key="3">
    <source>
        <dbReference type="ARBA" id="ARBA00023082"/>
    </source>
</evidence>
<dbReference type="GO" id="GO:0016987">
    <property type="term" value="F:sigma factor activity"/>
    <property type="evidence" value="ECO:0007669"/>
    <property type="project" value="UniProtKB-KW"/>
</dbReference>
<dbReference type="SUPFAM" id="SSF88659">
    <property type="entry name" value="Sigma3 and sigma4 domains of RNA polymerase sigma factors"/>
    <property type="match status" value="1"/>
</dbReference>
<dbReference type="InterPro" id="IPR014284">
    <property type="entry name" value="RNA_pol_sigma-70_dom"/>
</dbReference>
<dbReference type="CDD" id="cd06171">
    <property type="entry name" value="Sigma70_r4"/>
    <property type="match status" value="1"/>
</dbReference>
<keyword evidence="2" id="KW-0805">Transcription regulation</keyword>
<sequence length="178" mass="19765">MKRGVRFVSSFEGGFLEPMQRQIVELLPRLRRLARVLARNPADADDLVQLTVERGLARQGQWVAGTRLDSWMFRIMKNAWIDESRARTRRSAVFAPEEAGEHVGHDGAGAMQARLEAADVDRAMAKLPDEQRLAVALVLVEGLSYKEAAQVLEVPEGTLTSRLVRGRAALLGHLQEVA</sequence>
<dbReference type="InterPro" id="IPR053866">
    <property type="entry name" value="PhyR_sigma2"/>
</dbReference>
<dbReference type="GO" id="GO:0006352">
    <property type="term" value="P:DNA-templated transcription initiation"/>
    <property type="evidence" value="ECO:0007669"/>
    <property type="project" value="InterPro"/>
</dbReference>
<name>A0A328B2D7_9CAUL</name>
<comment type="caution">
    <text evidence="7">The sequence shown here is derived from an EMBL/GenBank/DDBJ whole genome shotgun (WGS) entry which is preliminary data.</text>
</comment>
<dbReference type="PANTHER" id="PTHR43133">
    <property type="entry name" value="RNA POLYMERASE ECF-TYPE SIGMA FACTO"/>
    <property type="match status" value="1"/>
</dbReference>
<dbReference type="Pfam" id="PF22029">
    <property type="entry name" value="PhyR_sigma2"/>
    <property type="match status" value="1"/>
</dbReference>
<dbReference type="InterPro" id="IPR013324">
    <property type="entry name" value="RNA_pol_sigma_r3/r4-like"/>
</dbReference>
<feature type="domain" description="RNA polymerase sigma factor 70 region 4 type 2" evidence="5">
    <location>
        <begin position="119"/>
        <end position="170"/>
    </location>
</feature>
<evidence type="ECO:0000256" key="2">
    <source>
        <dbReference type="ARBA" id="ARBA00023015"/>
    </source>
</evidence>
<gene>
    <name evidence="7" type="ORF">DJ021_18010</name>
</gene>
<dbReference type="SUPFAM" id="SSF88946">
    <property type="entry name" value="Sigma2 domain of RNA polymerase sigma factors"/>
    <property type="match status" value="1"/>
</dbReference>
<dbReference type="EMBL" id="QFYP01000001">
    <property type="protein sequence ID" value="RAK61560.1"/>
    <property type="molecule type" value="Genomic_DNA"/>
</dbReference>
<evidence type="ECO:0000313" key="8">
    <source>
        <dbReference type="Proteomes" id="UP000249842"/>
    </source>
</evidence>
<evidence type="ECO:0000259" key="5">
    <source>
        <dbReference type="Pfam" id="PF08281"/>
    </source>
</evidence>
<keyword evidence="4" id="KW-0804">Transcription</keyword>